<comment type="catalytic activity">
    <reaction evidence="13">
        <text>a fatty acyl-CoA + H2O = a fatty acid + CoA + H(+)</text>
        <dbReference type="Rhea" id="RHEA:16781"/>
        <dbReference type="ChEBI" id="CHEBI:15377"/>
        <dbReference type="ChEBI" id="CHEBI:15378"/>
        <dbReference type="ChEBI" id="CHEBI:28868"/>
        <dbReference type="ChEBI" id="CHEBI:57287"/>
        <dbReference type="ChEBI" id="CHEBI:77636"/>
    </reaction>
    <physiologicalReaction direction="left-to-right" evidence="13">
        <dbReference type="Rhea" id="RHEA:16782"/>
    </physiologicalReaction>
</comment>
<dbReference type="GO" id="GO:0006629">
    <property type="term" value="P:lipid metabolic process"/>
    <property type="evidence" value="ECO:0007669"/>
    <property type="project" value="UniProtKB-KW"/>
</dbReference>
<dbReference type="GO" id="GO:0005819">
    <property type="term" value="C:spindle"/>
    <property type="evidence" value="ECO:0007669"/>
    <property type="project" value="UniProtKB-SubCell"/>
</dbReference>
<evidence type="ECO:0000256" key="2">
    <source>
        <dbReference type="ARBA" id="ARBA00004173"/>
    </source>
</evidence>
<comment type="similarity">
    <text evidence="5">Belongs to the thioesterase PaaI family.</text>
</comment>
<dbReference type="GO" id="GO:0005829">
    <property type="term" value="C:cytosol"/>
    <property type="evidence" value="ECO:0007669"/>
    <property type="project" value="UniProtKB-SubCell"/>
</dbReference>
<evidence type="ECO:0000256" key="9">
    <source>
        <dbReference type="ARBA" id="ARBA00023098"/>
    </source>
</evidence>
<evidence type="ECO:0000256" key="11">
    <source>
        <dbReference type="ARBA" id="ARBA00023212"/>
    </source>
</evidence>
<evidence type="ECO:0000256" key="5">
    <source>
        <dbReference type="ARBA" id="ARBA00008324"/>
    </source>
</evidence>
<dbReference type="AlphaFoldDB" id="A0A2G5FAE5"/>
<keyword evidence="9" id="KW-0443">Lipid metabolism</keyword>
<organism evidence="20 21">
    <name type="scientific">Aquilegia coerulea</name>
    <name type="common">Rocky mountain columbine</name>
    <dbReference type="NCBI Taxonomy" id="218851"/>
    <lineage>
        <taxon>Eukaryota</taxon>
        <taxon>Viridiplantae</taxon>
        <taxon>Streptophyta</taxon>
        <taxon>Embryophyta</taxon>
        <taxon>Tracheophyta</taxon>
        <taxon>Spermatophyta</taxon>
        <taxon>Magnoliopsida</taxon>
        <taxon>Ranunculales</taxon>
        <taxon>Ranunculaceae</taxon>
        <taxon>Thalictroideae</taxon>
        <taxon>Aquilegia</taxon>
    </lineage>
</organism>
<dbReference type="InParanoid" id="A0A2G5FAE5"/>
<keyword evidence="7" id="KW-0378">Hydrolase</keyword>
<dbReference type="FunCoup" id="A0A2G5FAE5">
    <property type="interactions" value="1"/>
</dbReference>
<evidence type="ECO:0000256" key="10">
    <source>
        <dbReference type="ARBA" id="ARBA00023128"/>
    </source>
</evidence>
<evidence type="ECO:0000256" key="17">
    <source>
        <dbReference type="ARBA" id="ARBA00081533"/>
    </source>
</evidence>
<dbReference type="GO" id="GO:0005634">
    <property type="term" value="C:nucleus"/>
    <property type="evidence" value="ECO:0007669"/>
    <property type="project" value="UniProtKB-SubCell"/>
</dbReference>
<dbReference type="FunFam" id="3.10.129.10:FF:000021">
    <property type="entry name" value="Acyl-coenzyme A thioesterase 13"/>
    <property type="match status" value="1"/>
</dbReference>
<keyword evidence="11" id="KW-0206">Cytoskeleton</keyword>
<evidence type="ECO:0000256" key="13">
    <source>
        <dbReference type="ARBA" id="ARBA00052976"/>
    </source>
</evidence>
<sequence>MEKKTMEEDSFHLKPRKWLEDVSHGRYGQEIEILTLQGLHVVTAQKGSIRCTFFVPKTLVDRNGNWHTGAMATLMDHIGAAAVATTMGHFKVSVNYDISCFSTVKAEEEVEIEGKVLSHKGKLSSVLVEVKRKDSGEMVALGKQWMAYIDDPMKANKNFPVTRHAWLNAHL</sequence>
<name>A0A2G5FAE5_AQUCA</name>
<dbReference type="PANTHER" id="PTHR21660">
    <property type="entry name" value="THIOESTERASE SUPERFAMILY MEMBER-RELATED"/>
    <property type="match status" value="1"/>
</dbReference>
<dbReference type="CDD" id="cd03443">
    <property type="entry name" value="PaaI_thioesterase"/>
    <property type="match status" value="1"/>
</dbReference>
<evidence type="ECO:0000256" key="1">
    <source>
        <dbReference type="ARBA" id="ARBA00004123"/>
    </source>
</evidence>
<evidence type="ECO:0000259" key="19">
    <source>
        <dbReference type="Pfam" id="PF03061"/>
    </source>
</evidence>
<keyword evidence="12" id="KW-0539">Nucleus</keyword>
<evidence type="ECO:0000256" key="3">
    <source>
        <dbReference type="ARBA" id="ARBA00004186"/>
    </source>
</evidence>
<evidence type="ECO:0000256" key="14">
    <source>
        <dbReference type="ARBA" id="ARBA00058205"/>
    </source>
</evidence>
<dbReference type="Proteomes" id="UP000230069">
    <property type="component" value="Unassembled WGS sequence"/>
</dbReference>
<dbReference type="PANTHER" id="PTHR21660:SF1">
    <property type="entry name" value="ACYL-COENZYME A THIOESTERASE 13"/>
    <property type="match status" value="1"/>
</dbReference>
<keyword evidence="21" id="KW-1185">Reference proteome</keyword>
<evidence type="ECO:0000256" key="4">
    <source>
        <dbReference type="ARBA" id="ARBA00004514"/>
    </source>
</evidence>
<dbReference type="Gene3D" id="3.10.129.10">
    <property type="entry name" value="Hotdog Thioesterase"/>
    <property type="match status" value="1"/>
</dbReference>
<dbReference type="InterPro" id="IPR006683">
    <property type="entry name" value="Thioestr_dom"/>
</dbReference>
<evidence type="ECO:0000313" key="21">
    <source>
        <dbReference type="Proteomes" id="UP000230069"/>
    </source>
</evidence>
<dbReference type="STRING" id="218851.A0A2G5FAE5"/>
<evidence type="ECO:0000313" key="20">
    <source>
        <dbReference type="EMBL" id="PIA64886.1"/>
    </source>
</evidence>
<dbReference type="InterPro" id="IPR029069">
    <property type="entry name" value="HotDog_dom_sf"/>
</dbReference>
<dbReference type="InterPro" id="IPR039298">
    <property type="entry name" value="ACOT13"/>
</dbReference>
<dbReference type="OrthoDB" id="46529at2759"/>
<comment type="subunit">
    <text evidence="15">Homotetramer. Interacts with PCTP.</text>
</comment>
<gene>
    <name evidence="20" type="ORF">AQUCO_00100396v1</name>
</gene>
<keyword evidence="8" id="KW-0007">Acetylation</keyword>
<evidence type="ECO:0000256" key="15">
    <source>
        <dbReference type="ARBA" id="ARBA00064709"/>
    </source>
</evidence>
<keyword evidence="6" id="KW-0963">Cytoplasm</keyword>
<evidence type="ECO:0000256" key="8">
    <source>
        <dbReference type="ARBA" id="ARBA00022990"/>
    </source>
</evidence>
<evidence type="ECO:0000256" key="6">
    <source>
        <dbReference type="ARBA" id="ARBA00022490"/>
    </source>
</evidence>
<evidence type="ECO:0000256" key="18">
    <source>
        <dbReference type="ARBA" id="ARBA00083956"/>
    </source>
</evidence>
<dbReference type="EMBL" id="KZ305018">
    <property type="protein sequence ID" value="PIA64886.1"/>
    <property type="molecule type" value="Genomic_DNA"/>
</dbReference>
<dbReference type="GO" id="GO:0047617">
    <property type="term" value="F:fatty acyl-CoA hydrolase activity"/>
    <property type="evidence" value="ECO:0007669"/>
    <property type="project" value="InterPro"/>
</dbReference>
<keyword evidence="10" id="KW-0496">Mitochondrion</keyword>
<evidence type="ECO:0000256" key="16">
    <source>
        <dbReference type="ARBA" id="ARBA00067273"/>
    </source>
</evidence>
<proteinExistence type="inferred from homology"/>
<comment type="subcellular location">
    <subcellularLocation>
        <location evidence="3">Cytoplasm</location>
        <location evidence="3">Cytoskeleton</location>
        <location evidence="3">Spindle</location>
    </subcellularLocation>
    <subcellularLocation>
        <location evidence="4">Cytoplasm</location>
        <location evidence="4">Cytosol</location>
    </subcellularLocation>
    <subcellularLocation>
        <location evidence="2">Mitochondrion</location>
    </subcellularLocation>
    <subcellularLocation>
        <location evidence="1">Nucleus</location>
    </subcellularLocation>
</comment>
<dbReference type="SUPFAM" id="SSF54637">
    <property type="entry name" value="Thioesterase/thiol ester dehydrase-isomerase"/>
    <property type="match status" value="1"/>
</dbReference>
<reference evidence="20 21" key="1">
    <citation type="submission" date="2017-09" db="EMBL/GenBank/DDBJ databases">
        <title>WGS assembly of Aquilegia coerulea Goldsmith.</title>
        <authorList>
            <person name="Hodges S."/>
            <person name="Kramer E."/>
            <person name="Nordborg M."/>
            <person name="Tomkins J."/>
            <person name="Borevitz J."/>
            <person name="Derieg N."/>
            <person name="Yan J."/>
            <person name="Mihaltcheva S."/>
            <person name="Hayes R.D."/>
            <person name="Rokhsar D."/>
        </authorList>
    </citation>
    <scope>NUCLEOTIDE SEQUENCE [LARGE SCALE GENOMIC DNA]</scope>
    <source>
        <strain evidence="21">cv. Goldsmith</strain>
    </source>
</reference>
<comment type="function">
    <text evidence="14">Catalyzes the hydrolysis of acyl-CoAs into free fatty acids and coenzyme A (CoASH), regulating their respective intracellular levels. Has acyl-CoA thioesterase activity towards medium (C12) and long-chain (C18) fatty acyl-CoA substrates. Can also hydrolyze 3-hydroxyphenylacetyl-CoA and 3,4-dihydroxyphenylacetyl-CoA (in vitro). May play a role in controlling adaptive thermogenesis.</text>
</comment>
<dbReference type="GO" id="GO:0005739">
    <property type="term" value="C:mitochondrion"/>
    <property type="evidence" value="ECO:0007669"/>
    <property type="project" value="UniProtKB-SubCell"/>
</dbReference>
<protein>
    <recommendedName>
        <fullName evidence="16">Acyl-coenzyme A thioesterase 13</fullName>
    </recommendedName>
    <alternativeName>
        <fullName evidence="17">Hotdog-fold thioesterase superfamily member 2</fullName>
    </alternativeName>
    <alternativeName>
        <fullName evidence="18">Thioesterase superfamily member 2</fullName>
    </alternativeName>
</protein>
<evidence type="ECO:0000256" key="7">
    <source>
        <dbReference type="ARBA" id="ARBA00022801"/>
    </source>
</evidence>
<accession>A0A2G5FAE5</accession>
<evidence type="ECO:0000256" key="12">
    <source>
        <dbReference type="ARBA" id="ARBA00023242"/>
    </source>
</evidence>
<dbReference type="Pfam" id="PF03061">
    <property type="entry name" value="4HBT"/>
    <property type="match status" value="1"/>
</dbReference>
<feature type="domain" description="Thioesterase" evidence="19">
    <location>
        <begin position="63"/>
        <end position="137"/>
    </location>
</feature>